<dbReference type="Proteomes" id="UP000318571">
    <property type="component" value="Chromosome 10"/>
</dbReference>
<organism evidence="2 3">
    <name type="scientific">Tigriopus californicus</name>
    <name type="common">Marine copepod</name>
    <dbReference type="NCBI Taxonomy" id="6832"/>
    <lineage>
        <taxon>Eukaryota</taxon>
        <taxon>Metazoa</taxon>
        <taxon>Ecdysozoa</taxon>
        <taxon>Arthropoda</taxon>
        <taxon>Crustacea</taxon>
        <taxon>Multicrustacea</taxon>
        <taxon>Hexanauplia</taxon>
        <taxon>Copepoda</taxon>
        <taxon>Harpacticoida</taxon>
        <taxon>Harpacticidae</taxon>
        <taxon>Tigriopus</taxon>
    </lineage>
</organism>
<evidence type="ECO:0008006" key="4">
    <source>
        <dbReference type="Google" id="ProtNLM"/>
    </source>
</evidence>
<gene>
    <name evidence="2" type="ORF">TCAL_10881</name>
</gene>
<dbReference type="OMA" id="ETKNEYD"/>
<accession>A0A553NBX7</accession>
<reference evidence="2 3" key="1">
    <citation type="journal article" date="2018" name="Nat. Ecol. Evol.">
        <title>Genomic signatures of mitonuclear coevolution across populations of Tigriopus californicus.</title>
        <authorList>
            <person name="Barreto F.S."/>
            <person name="Watson E.T."/>
            <person name="Lima T.G."/>
            <person name="Willett C.S."/>
            <person name="Edmands S."/>
            <person name="Li W."/>
            <person name="Burton R.S."/>
        </authorList>
    </citation>
    <scope>NUCLEOTIDE SEQUENCE [LARGE SCALE GENOMIC DNA]</scope>
    <source>
        <strain evidence="2 3">San Diego</strain>
    </source>
</reference>
<dbReference type="InterPro" id="IPR033362">
    <property type="entry name" value="SSNA1_fam"/>
</dbReference>
<evidence type="ECO:0000313" key="3">
    <source>
        <dbReference type="Proteomes" id="UP000318571"/>
    </source>
</evidence>
<dbReference type="PANTHER" id="PTHR28661">
    <property type="entry name" value="SJOEGREN SYNDROME NUCLEAR AUTOANTIGEN 1"/>
    <property type="match status" value="1"/>
</dbReference>
<evidence type="ECO:0000256" key="1">
    <source>
        <dbReference type="SAM" id="Coils"/>
    </source>
</evidence>
<dbReference type="GO" id="GO:0005813">
    <property type="term" value="C:centrosome"/>
    <property type="evidence" value="ECO:0007669"/>
    <property type="project" value="TreeGrafter"/>
</dbReference>
<comment type="caution">
    <text evidence="2">The sequence shown here is derived from an EMBL/GenBank/DDBJ whole genome shotgun (WGS) entry which is preliminary data.</text>
</comment>
<dbReference type="AlphaFoldDB" id="A0A553NBX7"/>
<proteinExistence type="predicted"/>
<feature type="coiled-coil region" evidence="1">
    <location>
        <begin position="13"/>
        <end position="61"/>
    </location>
</feature>
<keyword evidence="1" id="KW-0175">Coiled coil</keyword>
<dbReference type="OrthoDB" id="295355at2759"/>
<dbReference type="STRING" id="6832.A0A553NBX7"/>
<dbReference type="PANTHER" id="PTHR28661:SF1">
    <property type="entry name" value="MICROTUBULE NUCLEATION FACTOR SSNA1"/>
    <property type="match status" value="1"/>
</dbReference>
<protein>
    <recommendedName>
        <fullName evidence="4">Sjoegren syndrome nuclear autoantigen 1</fullName>
    </recommendedName>
</protein>
<dbReference type="GO" id="GO:0036064">
    <property type="term" value="C:ciliary basal body"/>
    <property type="evidence" value="ECO:0007669"/>
    <property type="project" value="TreeGrafter"/>
</dbReference>
<keyword evidence="3" id="KW-1185">Reference proteome</keyword>
<dbReference type="EMBL" id="VCGU01000458">
    <property type="protein sequence ID" value="TRY62954.1"/>
    <property type="molecule type" value="Genomic_DNA"/>
</dbReference>
<evidence type="ECO:0000313" key="2">
    <source>
        <dbReference type="EMBL" id="TRY62954.1"/>
    </source>
</evidence>
<name>A0A553NBX7_TIGCA</name>
<sequence length="111" mass="12758">MSTKQGAALQNYNNELVKCLEELSHRRQKLQKQIQDEESVKQQLESQMVKLRQELDSVEVSLRGKHDTLDKYNATIAESEQAYLKILESSQVLLNVLKRDAQTLDRTDAQG</sequence>